<feature type="compositionally biased region" description="Basic residues" evidence="1">
    <location>
        <begin position="49"/>
        <end position="58"/>
    </location>
</feature>
<keyword evidence="3" id="KW-1185">Reference proteome</keyword>
<evidence type="ECO:0000256" key="1">
    <source>
        <dbReference type="SAM" id="MobiDB-lite"/>
    </source>
</evidence>
<accession>A0A1C6VWN6</accession>
<dbReference type="EMBL" id="FMHZ01000002">
    <property type="protein sequence ID" value="SCL70514.1"/>
    <property type="molecule type" value="Genomic_DNA"/>
</dbReference>
<reference evidence="3" key="1">
    <citation type="submission" date="2016-06" db="EMBL/GenBank/DDBJ databases">
        <authorList>
            <person name="Varghese N."/>
            <person name="Submissions Spin"/>
        </authorList>
    </citation>
    <scope>NUCLEOTIDE SEQUENCE [LARGE SCALE GENOMIC DNA]</scope>
    <source>
        <strain evidence="3">DSM 43903</strain>
    </source>
</reference>
<dbReference type="AlphaFoldDB" id="A0A1C6VWN6"/>
<gene>
    <name evidence="2" type="ORF">GA0070606_5424</name>
</gene>
<proteinExistence type="predicted"/>
<feature type="region of interest" description="Disordered" evidence="1">
    <location>
        <begin position="1"/>
        <end position="83"/>
    </location>
</feature>
<name>A0A1C6VWN6_9ACTN</name>
<protein>
    <submittedName>
        <fullName evidence="2">Uncharacterized protein</fullName>
    </submittedName>
</protein>
<sequence>MAAWAKARQKTSPSKRPQLPLVGTLPTRRGTYGTAARCNRKGPSDVSAARRKRQHPSGRARSGGRPSSNRETAAPMESHQTYLVDETEHRFARLLEAIQEREGDMLAAIQRSEVGEELDRAGGLPQGKRLAQQDAQDYLRRYEAAVVNRMRVLLPDMSPGEWLWYLRRVPSSFTAGSVLSTSGYVGALAEMMSGTMGSHPSKVIGRHASGYALPVTTAAARRVAALVSFSRLIAYAHSMARWCGKGASIKWRPDGWPYTVDNREIRPFVELYDQRMSLDSGNLLSGLGTALPPLSRRQILGPRGTQMLMFGRTTQPDSLSLPHPENQHDVVIPRRYWPLGLPLDHILDLVENLDFSTGRRDDGLLGVNLLLTQTASDIFRSSDRAAFDILQRGYSIMSKETLLAELEETLAVMLTSVDAARLPFLLPPSGEQALQALLDWRGSSFPLFPSSPVRELADAVILDVVGASESLRRLLTYSSADGKIANVRGQHFERKLQELIDDTPAKPTGVARSLIRRKIKRAGNAFTDIDAVAYRDGTLLLVDAKSKRYDDNYETGSWQAVKNLRDALEKDAAKWQQQVTAMVDENLVDELSSYSAVKGVVCTPFVPYLMSADALDFVVDGLRAVVSGGELESWCRRGQ</sequence>
<feature type="compositionally biased region" description="Low complexity" evidence="1">
    <location>
        <begin position="59"/>
        <end position="70"/>
    </location>
</feature>
<dbReference type="Proteomes" id="UP000199001">
    <property type="component" value="Unassembled WGS sequence"/>
</dbReference>
<evidence type="ECO:0000313" key="2">
    <source>
        <dbReference type="EMBL" id="SCL70514.1"/>
    </source>
</evidence>
<evidence type="ECO:0000313" key="3">
    <source>
        <dbReference type="Proteomes" id="UP000199001"/>
    </source>
</evidence>
<organism evidence="2 3">
    <name type="scientific">Micromonospora citrea</name>
    <dbReference type="NCBI Taxonomy" id="47855"/>
    <lineage>
        <taxon>Bacteria</taxon>
        <taxon>Bacillati</taxon>
        <taxon>Actinomycetota</taxon>
        <taxon>Actinomycetes</taxon>
        <taxon>Micromonosporales</taxon>
        <taxon>Micromonosporaceae</taxon>
        <taxon>Micromonospora</taxon>
    </lineage>
</organism>